<evidence type="ECO:0000313" key="2">
    <source>
        <dbReference type="Proteomes" id="UP000184071"/>
    </source>
</evidence>
<dbReference type="Proteomes" id="UP000184071">
    <property type="component" value="Unassembled WGS sequence"/>
</dbReference>
<sequence>MYIAQIKLTNYDELGCVLNNMLKLCIIAIDHNANIINKNKNSAIDVSLILEILLQLFPVDEFELLTEINQKLIIDIKSCL</sequence>
<organism evidence="1 2">
    <name type="scientific">Flavobacterium defluvii</name>
    <dbReference type="NCBI Taxonomy" id="370979"/>
    <lineage>
        <taxon>Bacteria</taxon>
        <taxon>Pseudomonadati</taxon>
        <taxon>Bacteroidota</taxon>
        <taxon>Flavobacteriia</taxon>
        <taxon>Flavobacteriales</taxon>
        <taxon>Flavobacteriaceae</taxon>
        <taxon>Flavobacterium</taxon>
    </lineage>
</organism>
<reference evidence="2" key="1">
    <citation type="submission" date="2016-11" db="EMBL/GenBank/DDBJ databases">
        <authorList>
            <person name="Varghese N."/>
            <person name="Submissions S."/>
        </authorList>
    </citation>
    <scope>NUCLEOTIDE SEQUENCE [LARGE SCALE GENOMIC DNA]</scope>
    <source>
        <strain evidence="2">DSM 17963</strain>
    </source>
</reference>
<proteinExistence type="predicted"/>
<evidence type="ECO:0000313" key="1">
    <source>
        <dbReference type="EMBL" id="SHH27980.1"/>
    </source>
</evidence>
<accession>A0A1M5RPB3</accession>
<name>A0A1M5RPB3_9FLAO</name>
<dbReference type="EMBL" id="FQWC01000006">
    <property type="protein sequence ID" value="SHH27980.1"/>
    <property type="molecule type" value="Genomic_DNA"/>
</dbReference>
<gene>
    <name evidence="1" type="ORF">SAMN05443663_106268</name>
</gene>
<keyword evidence="2" id="KW-1185">Reference proteome</keyword>
<protein>
    <submittedName>
        <fullName evidence="1">Uncharacterized protein</fullName>
    </submittedName>
</protein>
<dbReference type="AlphaFoldDB" id="A0A1M5RPB3"/>